<feature type="region of interest" description="Disordered" evidence="1">
    <location>
        <begin position="196"/>
        <end position="223"/>
    </location>
</feature>
<keyword evidence="4" id="KW-1185">Reference proteome</keyword>
<dbReference type="Proteomes" id="UP001139485">
    <property type="component" value="Unassembled WGS sequence"/>
</dbReference>
<comment type="caution">
    <text evidence="3">The sequence shown here is derived from an EMBL/GenBank/DDBJ whole genome shotgun (WGS) entry which is preliminary data.</text>
</comment>
<feature type="compositionally biased region" description="Gly residues" evidence="1">
    <location>
        <begin position="27"/>
        <end position="39"/>
    </location>
</feature>
<organism evidence="3 4">
    <name type="scientific">Nocardioides bruguierae</name>
    <dbReference type="NCBI Taxonomy" id="2945102"/>
    <lineage>
        <taxon>Bacteria</taxon>
        <taxon>Bacillati</taxon>
        <taxon>Actinomycetota</taxon>
        <taxon>Actinomycetes</taxon>
        <taxon>Propionibacteriales</taxon>
        <taxon>Nocardioidaceae</taxon>
        <taxon>Nocardioides</taxon>
    </lineage>
</organism>
<evidence type="ECO:0000313" key="4">
    <source>
        <dbReference type="Proteomes" id="UP001139485"/>
    </source>
</evidence>
<proteinExistence type="predicted"/>
<dbReference type="InterPro" id="IPR005149">
    <property type="entry name" value="Tscrpt_reg_PadR_N"/>
</dbReference>
<feature type="domain" description="Transcription regulator PadR N-terminal" evidence="2">
    <location>
        <begin position="65"/>
        <end position="125"/>
    </location>
</feature>
<feature type="compositionally biased region" description="Acidic residues" evidence="1">
    <location>
        <begin position="211"/>
        <end position="223"/>
    </location>
</feature>
<feature type="compositionally biased region" description="Low complexity" evidence="1">
    <location>
        <begin position="12"/>
        <end position="26"/>
    </location>
</feature>
<dbReference type="Gene3D" id="1.10.10.10">
    <property type="entry name" value="Winged helix-like DNA-binding domain superfamily/Winged helix DNA-binding domain"/>
    <property type="match status" value="1"/>
</dbReference>
<dbReference type="Pfam" id="PF03551">
    <property type="entry name" value="PadR"/>
    <property type="match status" value="1"/>
</dbReference>
<feature type="region of interest" description="Disordered" evidence="1">
    <location>
        <begin position="1"/>
        <end position="45"/>
    </location>
</feature>
<protein>
    <submittedName>
        <fullName evidence="3">PadR family transcriptional regulator</fullName>
    </submittedName>
</protein>
<reference evidence="3" key="1">
    <citation type="submission" date="2022-05" db="EMBL/GenBank/DDBJ databases">
        <authorList>
            <person name="Tuo L."/>
        </authorList>
    </citation>
    <scope>NUCLEOTIDE SEQUENCE</scope>
    <source>
        <strain evidence="3">BSK12Z-4</strain>
    </source>
</reference>
<feature type="compositionally biased region" description="Basic residues" evidence="1">
    <location>
        <begin position="1"/>
        <end position="11"/>
    </location>
</feature>
<evidence type="ECO:0000256" key="1">
    <source>
        <dbReference type="SAM" id="MobiDB-lite"/>
    </source>
</evidence>
<dbReference type="AlphaFoldDB" id="A0A9X2D8W9"/>
<dbReference type="InterPro" id="IPR036388">
    <property type="entry name" value="WH-like_DNA-bd_sf"/>
</dbReference>
<dbReference type="EMBL" id="JAMOIL010000009">
    <property type="protein sequence ID" value="MCM0620219.1"/>
    <property type="molecule type" value="Genomic_DNA"/>
</dbReference>
<accession>A0A9X2D8W9</accession>
<feature type="compositionally biased region" description="Low complexity" evidence="1">
    <location>
        <begin position="197"/>
        <end position="210"/>
    </location>
</feature>
<dbReference type="PANTHER" id="PTHR43252:SF2">
    <property type="entry name" value="TRANSCRIPTION REGULATOR, PADR-LIKE FAMILY"/>
    <property type="match status" value="1"/>
</dbReference>
<feature type="non-terminal residue" evidence="3">
    <location>
        <position position="1"/>
    </location>
</feature>
<sequence>GPGGRHGHHGPHQGPGRPLPPWVALLGLGGPGGRGGLPGREGRPPVRRGDVRIALLAVLVEAASAEQELNGYQAIQRIGERTDGAWRPSPGSVYPTVAQLEDEGLVVTVTAGNRRRLELTYAGRAWADEHAEELAQVWAPFDAEADAGEDAYPELRAEVGQLLAAVWQVAVVGSAAQREAAAGVLADVRRRLYGILAEPGPQEDAPAAPDAETESESEEGSQE</sequence>
<dbReference type="RefSeq" id="WP_250826894.1">
    <property type="nucleotide sequence ID" value="NZ_JAMOIL010000009.1"/>
</dbReference>
<name>A0A9X2D8W9_9ACTN</name>
<gene>
    <name evidence="3" type="ORF">M8330_07915</name>
</gene>
<evidence type="ECO:0000259" key="2">
    <source>
        <dbReference type="Pfam" id="PF03551"/>
    </source>
</evidence>
<dbReference type="SUPFAM" id="SSF46785">
    <property type="entry name" value="Winged helix' DNA-binding domain"/>
    <property type="match status" value="1"/>
</dbReference>
<dbReference type="InterPro" id="IPR036390">
    <property type="entry name" value="WH_DNA-bd_sf"/>
</dbReference>
<evidence type="ECO:0000313" key="3">
    <source>
        <dbReference type="EMBL" id="MCM0620219.1"/>
    </source>
</evidence>
<dbReference type="PANTHER" id="PTHR43252">
    <property type="entry name" value="TRANSCRIPTIONAL REGULATOR YQJI"/>
    <property type="match status" value="1"/>
</dbReference>